<proteinExistence type="inferred from homology"/>
<comment type="similarity">
    <text evidence="5">Belongs to the metallo-dependent hydrolases superfamily. Allantoinase family.</text>
</comment>
<evidence type="ECO:0000256" key="6">
    <source>
        <dbReference type="ARBA" id="ARBA00011881"/>
    </source>
</evidence>
<name>A0ABV4I1P0_9ACTN</name>
<evidence type="ECO:0000256" key="10">
    <source>
        <dbReference type="ARBA" id="ARBA00022833"/>
    </source>
</evidence>
<dbReference type="EC" id="3.5.2.5" evidence="7"/>
<evidence type="ECO:0000256" key="8">
    <source>
        <dbReference type="ARBA" id="ARBA00022723"/>
    </source>
</evidence>
<organism evidence="12 13">
    <name type="scientific">Kineococcus mangrovi</name>
    <dbReference type="NCBI Taxonomy" id="1660183"/>
    <lineage>
        <taxon>Bacteria</taxon>
        <taxon>Bacillati</taxon>
        <taxon>Actinomycetota</taxon>
        <taxon>Actinomycetes</taxon>
        <taxon>Kineosporiales</taxon>
        <taxon>Kineosporiaceae</taxon>
        <taxon>Kineococcus</taxon>
    </lineage>
</organism>
<feature type="domain" description="Amidohydrolase-related" evidence="11">
    <location>
        <begin position="58"/>
        <end position="430"/>
    </location>
</feature>
<comment type="similarity">
    <text evidence="4">Belongs to the metallo-dependent hydrolases superfamily. DHOase family. Class I DHOase subfamily.</text>
</comment>
<sequence>MTDQVVELVVRADRAVVDGTERAASLGVAAGRIVAVRDRDHDWGSPAAREVVLGADEVLLPGLVDPHVHVNEPGRTEWEGFASATRAAAAGGVTTIVDMPLNSVPATVDPDALAVKRAAAQGQCVVDVGFWGGAVPGNADQLAPLHDAGVFGVKCFLLDSGVPEFAPLDAAGLRAALAELARIDGLLLVHAEDGDGLTPHEGGPSFAEFVASRPPSAEASAVRAVAEAAATAGARVHVVHLSSAAGLAEVRAAKAVGTRITVETCPHYLALAAEEVPDGDTTFKCCPPIRDRAEQDALWRGLLDGTVDCVVSDHSPCTAELKRLDEGDFGAAWGGIASVQLGLPVVWTAARARGVPLATVVGWMATATADLVGLADRGRLAAGCVADLAVFAPDATWVVDPAALQHRNPVSPYAGRTLSGVVRSTWRRGAEVDPQVPAGELLTRPGARAGVAVPAR</sequence>
<protein>
    <recommendedName>
        <fullName evidence="7">allantoinase</fullName>
        <ecNumber evidence="7">3.5.2.5</ecNumber>
    </recommendedName>
</protein>
<dbReference type="InterPro" id="IPR006680">
    <property type="entry name" value="Amidohydro-rel"/>
</dbReference>
<dbReference type="InterPro" id="IPR017593">
    <property type="entry name" value="Allantoinase"/>
</dbReference>
<accession>A0ABV4I1P0</accession>
<reference evidence="12 13" key="1">
    <citation type="submission" date="2024-07" db="EMBL/GenBank/DDBJ databases">
        <authorList>
            <person name="Thanompreechachai J."/>
            <person name="Duangmal K."/>
        </authorList>
    </citation>
    <scope>NUCLEOTIDE SEQUENCE [LARGE SCALE GENOMIC DNA]</scope>
    <source>
        <strain evidence="12 13">TBRC 1896</strain>
    </source>
</reference>
<evidence type="ECO:0000259" key="11">
    <source>
        <dbReference type="Pfam" id="PF01979"/>
    </source>
</evidence>
<evidence type="ECO:0000256" key="4">
    <source>
        <dbReference type="ARBA" id="ARBA00010286"/>
    </source>
</evidence>
<keyword evidence="9 12" id="KW-0378">Hydrolase</keyword>
<keyword evidence="13" id="KW-1185">Reference proteome</keyword>
<dbReference type="Proteomes" id="UP001566476">
    <property type="component" value="Unassembled WGS sequence"/>
</dbReference>
<dbReference type="InterPro" id="IPR050138">
    <property type="entry name" value="DHOase/Allantoinase_Hydrolase"/>
</dbReference>
<dbReference type="RefSeq" id="WP_370717643.1">
    <property type="nucleotide sequence ID" value="NZ_JBGGTQ010000002.1"/>
</dbReference>
<evidence type="ECO:0000313" key="12">
    <source>
        <dbReference type="EMBL" id="MEZ0491608.1"/>
    </source>
</evidence>
<evidence type="ECO:0000313" key="13">
    <source>
        <dbReference type="Proteomes" id="UP001566476"/>
    </source>
</evidence>
<evidence type="ECO:0000256" key="7">
    <source>
        <dbReference type="ARBA" id="ARBA00012863"/>
    </source>
</evidence>
<comment type="subunit">
    <text evidence="6">Homotetramer.</text>
</comment>
<dbReference type="InterPro" id="IPR011059">
    <property type="entry name" value="Metal-dep_hydrolase_composite"/>
</dbReference>
<gene>
    <name evidence="12" type="primary">allB</name>
    <name evidence="12" type="ORF">AB2L28_05100</name>
</gene>
<dbReference type="SUPFAM" id="SSF51556">
    <property type="entry name" value="Metallo-dependent hydrolases"/>
    <property type="match status" value="1"/>
</dbReference>
<dbReference type="SUPFAM" id="SSF51338">
    <property type="entry name" value="Composite domain of metallo-dependent hydrolases"/>
    <property type="match status" value="1"/>
</dbReference>
<comment type="function">
    <text evidence="2">Catalyzes the reversible cyclization of carbamoyl aspartate to dihydroorotate.</text>
</comment>
<dbReference type="PROSITE" id="PS00482">
    <property type="entry name" value="DIHYDROOROTASE_1"/>
    <property type="match status" value="1"/>
</dbReference>
<evidence type="ECO:0000256" key="5">
    <source>
        <dbReference type="ARBA" id="ARBA00010368"/>
    </source>
</evidence>
<dbReference type="PANTHER" id="PTHR43668">
    <property type="entry name" value="ALLANTOINASE"/>
    <property type="match status" value="1"/>
</dbReference>
<evidence type="ECO:0000256" key="2">
    <source>
        <dbReference type="ARBA" id="ARBA00002368"/>
    </source>
</evidence>
<keyword evidence="8" id="KW-0479">Metal-binding</keyword>
<comment type="pathway">
    <text evidence="3">Nitrogen metabolism; (S)-allantoin degradation; allantoate from (S)-allantoin: step 1/1.</text>
</comment>
<evidence type="ECO:0000256" key="3">
    <source>
        <dbReference type="ARBA" id="ARBA00004968"/>
    </source>
</evidence>
<evidence type="ECO:0000256" key="1">
    <source>
        <dbReference type="ARBA" id="ARBA00001947"/>
    </source>
</evidence>
<keyword evidence="10" id="KW-0862">Zinc</keyword>
<dbReference type="InterPro" id="IPR002195">
    <property type="entry name" value="Dihydroorotase_CS"/>
</dbReference>
<dbReference type="PANTHER" id="PTHR43668:SF2">
    <property type="entry name" value="ALLANTOINASE"/>
    <property type="match status" value="1"/>
</dbReference>
<dbReference type="EMBL" id="JBGGTQ010000002">
    <property type="protein sequence ID" value="MEZ0491608.1"/>
    <property type="molecule type" value="Genomic_DNA"/>
</dbReference>
<comment type="caution">
    <text evidence="12">The sequence shown here is derived from an EMBL/GenBank/DDBJ whole genome shotgun (WGS) entry which is preliminary data.</text>
</comment>
<evidence type="ECO:0000256" key="9">
    <source>
        <dbReference type="ARBA" id="ARBA00022801"/>
    </source>
</evidence>
<dbReference type="InterPro" id="IPR032466">
    <property type="entry name" value="Metal_Hydrolase"/>
</dbReference>
<dbReference type="GO" id="GO:0004038">
    <property type="term" value="F:allantoinase activity"/>
    <property type="evidence" value="ECO:0007669"/>
    <property type="project" value="UniProtKB-EC"/>
</dbReference>
<dbReference type="Gene3D" id="3.20.20.140">
    <property type="entry name" value="Metal-dependent hydrolases"/>
    <property type="match status" value="1"/>
</dbReference>
<comment type="cofactor">
    <cofactor evidence="1">
        <name>Zn(2+)</name>
        <dbReference type="ChEBI" id="CHEBI:29105"/>
    </cofactor>
</comment>
<dbReference type="Pfam" id="PF01979">
    <property type="entry name" value="Amidohydro_1"/>
    <property type="match status" value="1"/>
</dbReference>
<dbReference type="NCBIfam" id="TIGR03178">
    <property type="entry name" value="allantoinase"/>
    <property type="match status" value="1"/>
</dbReference>